<accession>G0W929</accession>
<dbReference type="Proteomes" id="UP000000689">
    <property type="component" value="Chromosome 3"/>
</dbReference>
<keyword evidence="1" id="KW-1133">Transmembrane helix</keyword>
<feature type="transmembrane region" description="Helical" evidence="1">
    <location>
        <begin position="117"/>
        <end position="140"/>
    </location>
</feature>
<protein>
    <submittedName>
        <fullName evidence="2">Uncharacterized protein</fullName>
    </submittedName>
</protein>
<dbReference type="GeneID" id="11494670"/>
<evidence type="ECO:0000313" key="2">
    <source>
        <dbReference type="EMBL" id="CCD24290.1"/>
    </source>
</evidence>
<dbReference type="KEGG" id="ndi:NDAI_0C06310"/>
<name>G0W929_NAUDC</name>
<proteinExistence type="predicted"/>
<dbReference type="RefSeq" id="XP_003669533.1">
    <property type="nucleotide sequence ID" value="XM_003669485.1"/>
</dbReference>
<keyword evidence="1" id="KW-0812">Transmembrane</keyword>
<sequence length="207" mass="23785">MTSNIVSTDNNNPAGDDIDNYQAQGQIELCDCTILRPTKLFKAAEKRDIVDKLSKIRHSIKEIKQQSTASMKLQKALTDCKPDKIEYFNHRVRELKQKIFLVETNSYNSRATCLQGWVVWIFTIMKYCSMIAIIPAGVIGFLQLKVIYLILILVAAVVGILSKVIIRQQPEYTQRYLKCCFTVALLFIRRFVVSRIETMVAHVDKHK</sequence>
<dbReference type="AlphaFoldDB" id="G0W929"/>
<dbReference type="EMBL" id="HE580269">
    <property type="protein sequence ID" value="CCD24290.1"/>
    <property type="molecule type" value="Genomic_DNA"/>
</dbReference>
<organism evidence="2 3">
    <name type="scientific">Naumovozyma dairenensis (strain ATCC 10597 / BCRC 20456 / CBS 421 / NBRC 0211 / NRRL Y-12639)</name>
    <name type="common">Saccharomyces dairenensis</name>
    <dbReference type="NCBI Taxonomy" id="1071378"/>
    <lineage>
        <taxon>Eukaryota</taxon>
        <taxon>Fungi</taxon>
        <taxon>Dikarya</taxon>
        <taxon>Ascomycota</taxon>
        <taxon>Saccharomycotina</taxon>
        <taxon>Saccharomycetes</taxon>
        <taxon>Saccharomycetales</taxon>
        <taxon>Saccharomycetaceae</taxon>
        <taxon>Naumovozyma</taxon>
    </lineage>
</organism>
<evidence type="ECO:0000313" key="3">
    <source>
        <dbReference type="Proteomes" id="UP000000689"/>
    </source>
</evidence>
<dbReference type="HOGENOM" id="CLU_1326701_0_0_1"/>
<keyword evidence="1" id="KW-0472">Membrane</keyword>
<evidence type="ECO:0000256" key="1">
    <source>
        <dbReference type="SAM" id="Phobius"/>
    </source>
</evidence>
<feature type="transmembrane region" description="Helical" evidence="1">
    <location>
        <begin position="146"/>
        <end position="166"/>
    </location>
</feature>
<gene>
    <name evidence="2" type="primary">NDAI0C06310</name>
    <name evidence="2" type="ordered locus">NDAI_0C06310</name>
</gene>
<reference evidence="2 3" key="1">
    <citation type="journal article" date="2011" name="Proc. Natl. Acad. Sci. U.S.A.">
        <title>Evolutionary erosion of yeast sex chromosomes by mating-type switching accidents.</title>
        <authorList>
            <person name="Gordon J.L."/>
            <person name="Armisen D."/>
            <person name="Proux-Wera E."/>
            <person name="Oheigeartaigh S.S."/>
            <person name="Byrne K.P."/>
            <person name="Wolfe K.H."/>
        </authorList>
    </citation>
    <scope>NUCLEOTIDE SEQUENCE [LARGE SCALE GENOMIC DNA]</scope>
    <source>
        <strain evidence="3">ATCC 10597 / BCRC 20456 / CBS 421 / NBRC 0211 / NRRL Y-12639</strain>
    </source>
</reference>
<keyword evidence="3" id="KW-1185">Reference proteome</keyword>